<name>A0A016SXY0_9BILA</name>
<gene>
    <name evidence="2" type="primary">Acey_s0163.g3513</name>
    <name evidence="2" type="ORF">Y032_0163g3513</name>
</gene>
<evidence type="ECO:0000313" key="2">
    <source>
        <dbReference type="EMBL" id="EYB95189.1"/>
    </source>
</evidence>
<accession>A0A016SXY0</accession>
<dbReference type="Pfam" id="PF00078">
    <property type="entry name" value="RVT_1"/>
    <property type="match status" value="1"/>
</dbReference>
<organism evidence="2 3">
    <name type="scientific">Ancylostoma ceylanicum</name>
    <dbReference type="NCBI Taxonomy" id="53326"/>
    <lineage>
        <taxon>Eukaryota</taxon>
        <taxon>Metazoa</taxon>
        <taxon>Ecdysozoa</taxon>
        <taxon>Nematoda</taxon>
        <taxon>Chromadorea</taxon>
        <taxon>Rhabditida</taxon>
        <taxon>Rhabditina</taxon>
        <taxon>Rhabditomorpha</taxon>
        <taxon>Strongyloidea</taxon>
        <taxon>Ancylostomatidae</taxon>
        <taxon>Ancylostomatinae</taxon>
        <taxon>Ancylostoma</taxon>
    </lineage>
</organism>
<dbReference type="AlphaFoldDB" id="A0A016SXY0"/>
<dbReference type="SUPFAM" id="SSF56672">
    <property type="entry name" value="DNA/RNA polymerases"/>
    <property type="match status" value="1"/>
</dbReference>
<proteinExistence type="predicted"/>
<evidence type="ECO:0000259" key="1">
    <source>
        <dbReference type="PROSITE" id="PS50878"/>
    </source>
</evidence>
<protein>
    <recommendedName>
        <fullName evidence="1">Reverse transcriptase domain-containing protein</fullName>
    </recommendedName>
</protein>
<dbReference type="EMBL" id="JARK01001499">
    <property type="protein sequence ID" value="EYB95189.1"/>
    <property type="molecule type" value="Genomic_DNA"/>
</dbReference>
<dbReference type="PROSITE" id="PS50878">
    <property type="entry name" value="RT_POL"/>
    <property type="match status" value="1"/>
</dbReference>
<keyword evidence="3" id="KW-1185">Reference proteome</keyword>
<dbReference type="InterPro" id="IPR043128">
    <property type="entry name" value="Rev_trsase/Diguanyl_cyclase"/>
</dbReference>
<dbReference type="CDD" id="cd01650">
    <property type="entry name" value="RT_nLTR_like"/>
    <property type="match status" value="1"/>
</dbReference>
<dbReference type="STRING" id="53326.A0A016SXY0"/>
<dbReference type="InterPro" id="IPR043502">
    <property type="entry name" value="DNA/RNA_pol_sf"/>
</dbReference>
<dbReference type="PANTHER" id="PTHR47027">
    <property type="entry name" value="REVERSE TRANSCRIPTASE DOMAIN-CONTAINING PROTEIN"/>
    <property type="match status" value="1"/>
</dbReference>
<dbReference type="OrthoDB" id="410104at2759"/>
<reference evidence="3" key="1">
    <citation type="journal article" date="2015" name="Nat. Genet.">
        <title>The genome and transcriptome of the zoonotic hookworm Ancylostoma ceylanicum identify infection-specific gene families.</title>
        <authorList>
            <person name="Schwarz E.M."/>
            <person name="Hu Y."/>
            <person name="Antoshechkin I."/>
            <person name="Miller M.M."/>
            <person name="Sternberg P.W."/>
            <person name="Aroian R.V."/>
        </authorList>
    </citation>
    <scope>NUCLEOTIDE SEQUENCE</scope>
    <source>
        <strain evidence="3">HY135</strain>
    </source>
</reference>
<dbReference type="Gene3D" id="3.30.70.270">
    <property type="match status" value="1"/>
</dbReference>
<dbReference type="Proteomes" id="UP000024635">
    <property type="component" value="Unassembled WGS sequence"/>
</dbReference>
<dbReference type="InterPro" id="IPR000477">
    <property type="entry name" value="RT_dom"/>
</dbReference>
<dbReference type="PANTHER" id="PTHR47027:SF20">
    <property type="entry name" value="REVERSE TRANSCRIPTASE-LIKE PROTEIN WITH RNA-DIRECTED DNA POLYMERASE DOMAIN"/>
    <property type="match status" value="1"/>
</dbReference>
<feature type="domain" description="Reverse transcriptase" evidence="1">
    <location>
        <begin position="1"/>
        <end position="224"/>
    </location>
</feature>
<evidence type="ECO:0000313" key="3">
    <source>
        <dbReference type="Proteomes" id="UP000024635"/>
    </source>
</evidence>
<comment type="caution">
    <text evidence="2">The sequence shown here is derived from an EMBL/GenBank/DDBJ whole genome shotgun (WGS) entry which is preliminary data.</text>
</comment>
<sequence length="430" mass="49013">MKIIQTRLQEHREQTSREEQAGFRPGRGCCDQIFVARQLMEERIRCGKRTVIVFIDFKSAFDCVHWPALWKSLEAEHVPWKIVRLLQATYNGSSSSVRIKNELSEEFPIKTGVCQGDVISPQLFNIVVDAIMKKVFDGRSGVQYGDNQFLTDLMFADDSAIFAETDTEATDIISSIAEVAESYGLRINGDKTKIMTTDGSEAKVYLEGVQLEQIQEFKYLGSLLEEKKVAATAEVNSRIGKASAAFASLKWCVWTKNGISLTTKMRLFRTLVMPILLYGSETWTLLKLDLNKLETFQMRCLRQILGITILSRIRNEHIRDSCGHQPTVEEQIRIRRLRWFGHVCRMDTTRLPGSLLWRKRPTQWKVQRAAPKKTWIKQVEADLKTLRCSIVEAKIIAANRQEWKRVVQAIRTPVAPTAVFGGQTAPPDTS</sequence>